<organism evidence="11 12">
    <name type="scientific">Candidatus Shapirobacteria bacterium CG09_land_8_20_14_0_10_39_12</name>
    <dbReference type="NCBI Taxonomy" id="1974885"/>
    <lineage>
        <taxon>Bacteria</taxon>
        <taxon>Candidatus Shapironibacteriota</taxon>
    </lineage>
</organism>
<dbReference type="Pfam" id="PF00270">
    <property type="entry name" value="DEAD"/>
    <property type="match status" value="1"/>
</dbReference>
<proteinExistence type="predicted"/>
<dbReference type="InterPro" id="IPR033454">
    <property type="entry name" value="RecG_wedge"/>
</dbReference>
<dbReference type="GO" id="GO:0003678">
    <property type="term" value="F:DNA helicase activity"/>
    <property type="evidence" value="ECO:0007669"/>
    <property type="project" value="TreeGrafter"/>
</dbReference>
<keyword evidence="7" id="KW-0234">DNA repair</keyword>
<evidence type="ECO:0000256" key="6">
    <source>
        <dbReference type="ARBA" id="ARBA00023125"/>
    </source>
</evidence>
<dbReference type="InterPro" id="IPR012340">
    <property type="entry name" value="NA-bd_OB-fold"/>
</dbReference>
<evidence type="ECO:0000259" key="9">
    <source>
        <dbReference type="PROSITE" id="PS51192"/>
    </source>
</evidence>
<dbReference type="Pfam" id="PF19833">
    <property type="entry name" value="RecG_dom3_C"/>
    <property type="match status" value="1"/>
</dbReference>
<dbReference type="NCBIfam" id="NF008165">
    <property type="entry name" value="PRK10917.1-3"/>
    <property type="match status" value="1"/>
</dbReference>
<dbReference type="SMART" id="SM00490">
    <property type="entry name" value="HELICc"/>
    <property type="match status" value="1"/>
</dbReference>
<dbReference type="Gene3D" id="3.40.50.300">
    <property type="entry name" value="P-loop containing nucleotide triphosphate hydrolases"/>
    <property type="match status" value="2"/>
</dbReference>
<keyword evidence="6" id="KW-0238">DNA-binding</keyword>
<dbReference type="AlphaFoldDB" id="A0A2H0WPX9"/>
<dbReference type="PROSITE" id="PS51194">
    <property type="entry name" value="HELICASE_CTER"/>
    <property type="match status" value="1"/>
</dbReference>
<feature type="domain" description="Helicase ATP-binding" evidence="9">
    <location>
        <begin position="273"/>
        <end position="426"/>
    </location>
</feature>
<dbReference type="InterPro" id="IPR014001">
    <property type="entry name" value="Helicase_ATP-bd"/>
</dbReference>
<feature type="domain" description="Helicase C-terminal" evidence="10">
    <location>
        <begin position="452"/>
        <end position="612"/>
    </location>
</feature>
<sequence>MELKDSIVRLPFVGPIYAKRLEKLGILTIEDLLFHFPFRYDDFSKISSIAELQAGETATITATVEKMTNTFTKNGKRLQQAEIFDKSGKIEAVWFNQMYLLRTFRKGETYNFSGKVAWFGRKKVFVSPDYEKTSLKCIHTARLVPVYNETYGISSKWLRSRINFALKNFNDQVKEFLPDEVIKKNNLITEKEALDQIHFPGDMDFAQKAKYRLSFDELYLIQLSSLLRKKDWQKKVLGKQFFIDFEKSMKFIDSLPFSLTNAQKRCSKEILIDLQKSTPMNRLLQGDVGSGKTVVAALAAYTAYLNKTDTLFMAPTEILANQHFVTLKSFLEPLGVPVELITGSNKPKTRNSSPKVVIGTHALLYQNFKTEDVGLVIVDEQHRFGVEQRTLLSQKGRTPHFLTMTATPIPRTIALTMYNDLDLSVMDEMPEGRIKVKSWVVPKEKRAKAYGWIKTKVKQTPQQAFIICPFIEQSETKSTIKAAIKEFETLSKDVFPDLKLGLLHGRMKSKEKDSVLTSFKEGRLDILVATPVVEVGIDIPNATIMMIEAADHFGLAQLHQLRGRVGRNSLQAYCLLFADNDSPLSINRLKNLETISNGMQLAEVDLKLRGPGQIFGTAQHGFTDLHIASFSNLDLIQKTRLAAEASLNNISPHLKDKLEKYKIAAISN</sequence>
<dbReference type="PANTHER" id="PTHR47964">
    <property type="entry name" value="ATP-DEPENDENT DNA HELICASE HOMOLOG RECG, CHLOROPLASTIC"/>
    <property type="match status" value="1"/>
</dbReference>
<dbReference type="SUPFAM" id="SSF50249">
    <property type="entry name" value="Nucleic acid-binding proteins"/>
    <property type="match status" value="1"/>
</dbReference>
<dbReference type="SMART" id="SM00487">
    <property type="entry name" value="DEXDc"/>
    <property type="match status" value="1"/>
</dbReference>
<evidence type="ECO:0000256" key="4">
    <source>
        <dbReference type="ARBA" id="ARBA00022806"/>
    </source>
</evidence>
<dbReference type="SUPFAM" id="SSF52540">
    <property type="entry name" value="P-loop containing nucleoside triphosphate hydrolases"/>
    <property type="match status" value="2"/>
</dbReference>
<evidence type="ECO:0000259" key="10">
    <source>
        <dbReference type="PROSITE" id="PS51194"/>
    </source>
</evidence>
<dbReference type="GO" id="GO:0005524">
    <property type="term" value="F:ATP binding"/>
    <property type="evidence" value="ECO:0007669"/>
    <property type="project" value="UniProtKB-KW"/>
</dbReference>
<dbReference type="PANTHER" id="PTHR47964:SF1">
    <property type="entry name" value="ATP-DEPENDENT DNA HELICASE HOMOLOG RECG, CHLOROPLASTIC"/>
    <property type="match status" value="1"/>
</dbReference>
<evidence type="ECO:0000256" key="8">
    <source>
        <dbReference type="ARBA" id="ARBA00049819"/>
    </source>
</evidence>
<dbReference type="Pfam" id="PF17191">
    <property type="entry name" value="RecG_wedge"/>
    <property type="match status" value="1"/>
</dbReference>
<gene>
    <name evidence="11" type="ORF">COT64_01185</name>
</gene>
<keyword evidence="4 11" id="KW-0347">Helicase</keyword>
<keyword evidence="1" id="KW-0547">Nucleotide-binding</keyword>
<evidence type="ECO:0000256" key="3">
    <source>
        <dbReference type="ARBA" id="ARBA00022801"/>
    </source>
</evidence>
<reference evidence="12" key="1">
    <citation type="submission" date="2017-09" db="EMBL/GenBank/DDBJ databases">
        <title>Depth-based differentiation of microbial function through sediment-hosted aquifers and enrichment of novel symbionts in the deep terrestrial subsurface.</title>
        <authorList>
            <person name="Probst A.J."/>
            <person name="Ladd B."/>
            <person name="Jarett J.K."/>
            <person name="Geller-Mcgrath D.E."/>
            <person name="Sieber C.M.K."/>
            <person name="Emerson J.B."/>
            <person name="Anantharaman K."/>
            <person name="Thomas B.C."/>
            <person name="Malmstrom R."/>
            <person name="Stieglmeier M."/>
            <person name="Klingl A."/>
            <person name="Woyke T."/>
            <person name="Ryan C.M."/>
            <person name="Banfield J.F."/>
        </authorList>
    </citation>
    <scope>NUCLEOTIDE SEQUENCE [LARGE SCALE GENOMIC DNA]</scope>
</reference>
<evidence type="ECO:0000313" key="11">
    <source>
        <dbReference type="EMBL" id="PIS14706.1"/>
    </source>
</evidence>
<dbReference type="Proteomes" id="UP000230775">
    <property type="component" value="Unassembled WGS sequence"/>
</dbReference>
<keyword evidence="3" id="KW-0378">Hydrolase</keyword>
<dbReference type="InterPro" id="IPR047112">
    <property type="entry name" value="RecG/Mfd"/>
</dbReference>
<dbReference type="InterPro" id="IPR011545">
    <property type="entry name" value="DEAD/DEAH_box_helicase_dom"/>
</dbReference>
<dbReference type="PROSITE" id="PS51192">
    <property type="entry name" value="HELICASE_ATP_BIND_1"/>
    <property type="match status" value="1"/>
</dbReference>
<evidence type="ECO:0000256" key="1">
    <source>
        <dbReference type="ARBA" id="ARBA00022741"/>
    </source>
</evidence>
<dbReference type="GO" id="GO:0003677">
    <property type="term" value="F:DNA binding"/>
    <property type="evidence" value="ECO:0007669"/>
    <property type="project" value="UniProtKB-KW"/>
</dbReference>
<dbReference type="NCBIfam" id="NF008168">
    <property type="entry name" value="PRK10917.2-2"/>
    <property type="match status" value="1"/>
</dbReference>
<evidence type="ECO:0000256" key="7">
    <source>
        <dbReference type="ARBA" id="ARBA00023204"/>
    </source>
</evidence>
<keyword evidence="2" id="KW-0227">DNA damage</keyword>
<dbReference type="GO" id="GO:0006281">
    <property type="term" value="P:DNA repair"/>
    <property type="evidence" value="ECO:0007669"/>
    <property type="project" value="UniProtKB-KW"/>
</dbReference>
<dbReference type="InterPro" id="IPR045562">
    <property type="entry name" value="RecG_dom3_C"/>
</dbReference>
<protein>
    <recommendedName>
        <fullName evidence="8">Probable DNA 3'-5' helicase RecG</fullName>
    </recommendedName>
</protein>
<name>A0A2H0WPX9_9BACT</name>
<keyword evidence="5" id="KW-0067">ATP-binding</keyword>
<dbReference type="Gene3D" id="2.40.50.140">
    <property type="entry name" value="Nucleic acid-binding proteins"/>
    <property type="match status" value="1"/>
</dbReference>
<dbReference type="EMBL" id="PEZI01000028">
    <property type="protein sequence ID" value="PIS14706.1"/>
    <property type="molecule type" value="Genomic_DNA"/>
</dbReference>
<dbReference type="Pfam" id="PF00271">
    <property type="entry name" value="Helicase_C"/>
    <property type="match status" value="1"/>
</dbReference>
<dbReference type="CDD" id="cd04488">
    <property type="entry name" value="RecG_wedge_OBF"/>
    <property type="match status" value="1"/>
</dbReference>
<comment type="caution">
    <text evidence="11">The sequence shown here is derived from an EMBL/GenBank/DDBJ whole genome shotgun (WGS) entry which is preliminary data.</text>
</comment>
<accession>A0A2H0WPX9</accession>
<evidence type="ECO:0000256" key="2">
    <source>
        <dbReference type="ARBA" id="ARBA00022763"/>
    </source>
</evidence>
<dbReference type="InterPro" id="IPR001650">
    <property type="entry name" value="Helicase_C-like"/>
</dbReference>
<evidence type="ECO:0000256" key="5">
    <source>
        <dbReference type="ARBA" id="ARBA00022840"/>
    </source>
</evidence>
<evidence type="ECO:0000313" key="12">
    <source>
        <dbReference type="Proteomes" id="UP000230775"/>
    </source>
</evidence>
<dbReference type="GO" id="GO:0016787">
    <property type="term" value="F:hydrolase activity"/>
    <property type="evidence" value="ECO:0007669"/>
    <property type="project" value="UniProtKB-KW"/>
</dbReference>
<dbReference type="InterPro" id="IPR027417">
    <property type="entry name" value="P-loop_NTPase"/>
</dbReference>